<organism evidence="1">
    <name type="scientific">Schizaphis graminum</name>
    <name type="common">Green bug aphid</name>
    <dbReference type="NCBI Taxonomy" id="13262"/>
    <lineage>
        <taxon>Eukaryota</taxon>
        <taxon>Metazoa</taxon>
        <taxon>Ecdysozoa</taxon>
        <taxon>Arthropoda</taxon>
        <taxon>Hexapoda</taxon>
        <taxon>Insecta</taxon>
        <taxon>Pterygota</taxon>
        <taxon>Neoptera</taxon>
        <taxon>Paraneoptera</taxon>
        <taxon>Hemiptera</taxon>
        <taxon>Sternorrhyncha</taxon>
        <taxon>Aphidomorpha</taxon>
        <taxon>Aphidoidea</taxon>
        <taxon>Aphididae</taxon>
        <taxon>Aphidini</taxon>
        <taxon>Schizaphis</taxon>
    </lineage>
</organism>
<dbReference type="AlphaFoldDB" id="A0A2S2N8D8"/>
<evidence type="ECO:0000313" key="1">
    <source>
        <dbReference type="EMBL" id="MBY13493.1"/>
    </source>
</evidence>
<name>A0A2S2N8D8_SCHGA</name>
<dbReference type="EMBL" id="GGMR01000874">
    <property type="protein sequence ID" value="MBY13493.1"/>
    <property type="molecule type" value="Transcribed_RNA"/>
</dbReference>
<reference evidence="1" key="1">
    <citation type="submission" date="2018-04" db="EMBL/GenBank/DDBJ databases">
        <title>Transcriptome of Schizaphis graminum biotype I.</title>
        <authorList>
            <person name="Scully E.D."/>
            <person name="Geib S.M."/>
            <person name="Palmer N.A."/>
            <person name="Koch K."/>
            <person name="Bradshaw J."/>
            <person name="Heng-Moss T."/>
            <person name="Sarath G."/>
        </authorList>
    </citation>
    <scope>NUCLEOTIDE SEQUENCE</scope>
</reference>
<protein>
    <submittedName>
        <fullName evidence="1">Uncharacterized protein</fullName>
    </submittedName>
</protein>
<sequence>MLRCNLQGTFTYVRNITSYLSCKCVCDFVVGVGVWLVDIRQHVAVGSFCFSESETPLNKYSSRVDILLIIYELITFYSDRCKIYIVPIYIYLTSFDVISNICIT</sequence>
<accession>A0A2S2N8D8</accession>
<proteinExistence type="predicted"/>
<gene>
    <name evidence="1" type="ORF">g.87157</name>
</gene>